<dbReference type="CDD" id="cd07377">
    <property type="entry name" value="WHTH_GntR"/>
    <property type="match status" value="1"/>
</dbReference>
<evidence type="ECO:0000256" key="3">
    <source>
        <dbReference type="ARBA" id="ARBA00023163"/>
    </source>
</evidence>
<dbReference type="Proteomes" id="UP000623967">
    <property type="component" value="Unassembled WGS sequence"/>
</dbReference>
<gene>
    <name evidence="5" type="ORF">JK635_01425</name>
</gene>
<organism evidence="5 6">
    <name type="scientific">Neobacillus paridis</name>
    <dbReference type="NCBI Taxonomy" id="2803862"/>
    <lineage>
        <taxon>Bacteria</taxon>
        <taxon>Bacillati</taxon>
        <taxon>Bacillota</taxon>
        <taxon>Bacilli</taxon>
        <taxon>Bacillales</taxon>
        <taxon>Bacillaceae</taxon>
        <taxon>Neobacillus</taxon>
    </lineage>
</organism>
<accession>A0ABS1THV7</accession>
<protein>
    <submittedName>
        <fullName evidence="5">Winged helix-turn-helix transcriptional regulator</fullName>
    </submittedName>
</protein>
<dbReference type="PANTHER" id="PTHR43537">
    <property type="entry name" value="TRANSCRIPTIONAL REGULATOR, GNTR FAMILY"/>
    <property type="match status" value="1"/>
</dbReference>
<dbReference type="InterPro" id="IPR036388">
    <property type="entry name" value="WH-like_DNA-bd_sf"/>
</dbReference>
<evidence type="ECO:0000313" key="5">
    <source>
        <dbReference type="EMBL" id="MBL4950903.1"/>
    </source>
</evidence>
<keyword evidence="3" id="KW-0804">Transcription</keyword>
<feature type="non-terminal residue" evidence="5">
    <location>
        <position position="108"/>
    </location>
</feature>
<keyword evidence="6" id="KW-1185">Reference proteome</keyword>
<evidence type="ECO:0000256" key="2">
    <source>
        <dbReference type="ARBA" id="ARBA00023125"/>
    </source>
</evidence>
<evidence type="ECO:0000313" key="6">
    <source>
        <dbReference type="Proteomes" id="UP000623967"/>
    </source>
</evidence>
<dbReference type="InterPro" id="IPR036390">
    <property type="entry name" value="WH_DNA-bd_sf"/>
</dbReference>
<proteinExistence type="predicted"/>
<dbReference type="Gene3D" id="1.10.10.10">
    <property type="entry name" value="Winged helix-like DNA-binding domain superfamily/Winged helix DNA-binding domain"/>
    <property type="match status" value="1"/>
</dbReference>
<dbReference type="EMBL" id="JAESWB010000010">
    <property type="protein sequence ID" value="MBL4950903.1"/>
    <property type="molecule type" value="Genomic_DNA"/>
</dbReference>
<dbReference type="PRINTS" id="PR00035">
    <property type="entry name" value="HTHGNTR"/>
</dbReference>
<reference evidence="5 6" key="1">
    <citation type="submission" date="2021-01" db="EMBL/GenBank/DDBJ databases">
        <title>Genome public.</title>
        <authorList>
            <person name="Liu C."/>
            <person name="Sun Q."/>
        </authorList>
    </citation>
    <scope>NUCLEOTIDE SEQUENCE [LARGE SCALE GENOMIC DNA]</scope>
    <source>
        <strain evidence="5 6">YIM B02564</strain>
    </source>
</reference>
<comment type="caution">
    <text evidence="5">The sequence shown here is derived from an EMBL/GenBank/DDBJ whole genome shotgun (WGS) entry which is preliminary data.</text>
</comment>
<dbReference type="SUPFAM" id="SSF46785">
    <property type="entry name" value="Winged helix' DNA-binding domain"/>
    <property type="match status" value="1"/>
</dbReference>
<feature type="domain" description="HTH gntR-type" evidence="4">
    <location>
        <begin position="4"/>
        <end position="72"/>
    </location>
</feature>
<dbReference type="PANTHER" id="PTHR43537:SF5">
    <property type="entry name" value="UXU OPERON TRANSCRIPTIONAL REGULATOR"/>
    <property type="match status" value="1"/>
</dbReference>
<keyword evidence="2" id="KW-0238">DNA-binding</keyword>
<name>A0ABS1THV7_9BACI</name>
<dbReference type="InterPro" id="IPR000524">
    <property type="entry name" value="Tscrpt_reg_HTH_GntR"/>
</dbReference>
<sequence>MYSSDTLHEFRHFLLDELRSGRLQGGDRLPTERELSETWHIGRSVVRRVLSELKEQGLITQVVGSGTYVSADASDRLQAGAAQVTAMETSPAELMEVRVLLEPVVMQL</sequence>
<keyword evidence="1" id="KW-0805">Transcription regulation</keyword>
<dbReference type="SMART" id="SM00345">
    <property type="entry name" value="HTH_GNTR"/>
    <property type="match status" value="1"/>
</dbReference>
<evidence type="ECO:0000259" key="4">
    <source>
        <dbReference type="PROSITE" id="PS50949"/>
    </source>
</evidence>
<dbReference type="Pfam" id="PF00392">
    <property type="entry name" value="GntR"/>
    <property type="match status" value="1"/>
</dbReference>
<evidence type="ECO:0000256" key="1">
    <source>
        <dbReference type="ARBA" id="ARBA00023015"/>
    </source>
</evidence>
<dbReference type="PROSITE" id="PS50949">
    <property type="entry name" value="HTH_GNTR"/>
    <property type="match status" value="1"/>
</dbReference>